<dbReference type="EMBL" id="LGUG01000004">
    <property type="protein sequence ID" value="KON96177.1"/>
    <property type="molecule type" value="Genomic_DNA"/>
</dbReference>
<evidence type="ECO:0000256" key="4">
    <source>
        <dbReference type="ARBA" id="ARBA00022692"/>
    </source>
</evidence>
<dbReference type="CDD" id="cd03254">
    <property type="entry name" value="ABCC_Glucan_exporter_like"/>
    <property type="match status" value="1"/>
</dbReference>
<dbReference type="GeneID" id="42305990"/>
<dbReference type="GO" id="GO:0034040">
    <property type="term" value="F:ATPase-coupled lipid transmembrane transporter activity"/>
    <property type="evidence" value="ECO:0007669"/>
    <property type="project" value="TreeGrafter"/>
</dbReference>
<dbReference type="PANTHER" id="PTHR24221">
    <property type="entry name" value="ATP-BINDING CASSETTE SUB-FAMILY B"/>
    <property type="match status" value="1"/>
</dbReference>
<keyword evidence="14" id="KW-1185">Reference proteome</keyword>
<feature type="transmembrane region" description="Helical" evidence="9">
    <location>
        <begin position="269"/>
        <end position="287"/>
    </location>
</feature>
<accession>A0A0D1VV86</accession>
<evidence type="ECO:0000256" key="7">
    <source>
        <dbReference type="ARBA" id="ARBA00022989"/>
    </source>
</evidence>
<dbReference type="RefSeq" id="WP_043068902.1">
    <property type="nucleotide sequence ID" value="NZ_BJOA01000155.1"/>
</dbReference>
<dbReference type="PATRIC" id="fig|47500.8.peg.4588"/>
<dbReference type="PROSITE" id="PS50929">
    <property type="entry name" value="ABC_TM1F"/>
    <property type="match status" value="1"/>
</dbReference>
<dbReference type="SUPFAM" id="SSF52540">
    <property type="entry name" value="P-loop containing nucleoside triphosphate hydrolases"/>
    <property type="match status" value="1"/>
</dbReference>
<dbReference type="Pfam" id="PF00664">
    <property type="entry name" value="ABC_membrane"/>
    <property type="match status" value="1"/>
</dbReference>
<dbReference type="InterPro" id="IPR036640">
    <property type="entry name" value="ABC1_TM_sf"/>
</dbReference>
<keyword evidence="5" id="KW-0547">Nucleotide-binding</keyword>
<name>A0A0D1VV86_ANEMI</name>
<evidence type="ECO:0000256" key="9">
    <source>
        <dbReference type="SAM" id="Phobius"/>
    </source>
</evidence>
<dbReference type="SMART" id="SM00382">
    <property type="entry name" value="AAA"/>
    <property type="match status" value="1"/>
</dbReference>
<dbReference type="Proteomes" id="UP000182836">
    <property type="component" value="Unassembled WGS sequence"/>
</dbReference>
<dbReference type="Gene3D" id="1.20.1560.10">
    <property type="entry name" value="ABC transporter type 1, transmembrane domain"/>
    <property type="match status" value="1"/>
</dbReference>
<protein>
    <submittedName>
        <fullName evidence="13">ATP-binding cassette, subfamily B</fullName>
    </submittedName>
</protein>
<feature type="domain" description="ABC transporter" evidence="10">
    <location>
        <begin position="450"/>
        <end position="685"/>
    </location>
</feature>
<organism evidence="12 14">
    <name type="scientific">Aneurinibacillus migulanus</name>
    <name type="common">Bacillus migulanus</name>
    <dbReference type="NCBI Taxonomy" id="47500"/>
    <lineage>
        <taxon>Bacteria</taxon>
        <taxon>Bacillati</taxon>
        <taxon>Bacillota</taxon>
        <taxon>Bacilli</taxon>
        <taxon>Bacillales</taxon>
        <taxon>Paenibacillaceae</taxon>
        <taxon>Aneurinibacillus group</taxon>
        <taxon>Aneurinibacillus</taxon>
    </lineage>
</organism>
<evidence type="ECO:0000313" key="12">
    <source>
        <dbReference type="EMBL" id="KON96177.1"/>
    </source>
</evidence>
<dbReference type="SUPFAM" id="SSF90123">
    <property type="entry name" value="ABC transporter transmembrane region"/>
    <property type="match status" value="1"/>
</dbReference>
<dbReference type="PROSITE" id="PS00211">
    <property type="entry name" value="ABC_TRANSPORTER_1"/>
    <property type="match status" value="1"/>
</dbReference>
<dbReference type="GO" id="GO:0005886">
    <property type="term" value="C:plasma membrane"/>
    <property type="evidence" value="ECO:0007669"/>
    <property type="project" value="UniProtKB-SubCell"/>
</dbReference>
<keyword evidence="4 9" id="KW-0812">Transmembrane</keyword>
<gene>
    <name evidence="12" type="ORF">AF333_12475</name>
    <name evidence="13" type="ORF">SAMN04487909_10771</name>
</gene>
<feature type="transmembrane region" description="Helical" evidence="9">
    <location>
        <begin position="352"/>
        <end position="374"/>
    </location>
</feature>
<dbReference type="InterPro" id="IPR017871">
    <property type="entry name" value="ABC_transporter-like_CS"/>
</dbReference>
<dbReference type="AlphaFoldDB" id="A0A0D1VV86"/>
<feature type="transmembrane region" description="Helical" evidence="9">
    <location>
        <begin position="240"/>
        <end position="263"/>
    </location>
</feature>
<evidence type="ECO:0000256" key="8">
    <source>
        <dbReference type="ARBA" id="ARBA00023136"/>
    </source>
</evidence>
<dbReference type="InterPro" id="IPR011527">
    <property type="entry name" value="ABC1_TM_dom"/>
</dbReference>
<evidence type="ECO:0000256" key="5">
    <source>
        <dbReference type="ARBA" id="ARBA00022741"/>
    </source>
</evidence>
<dbReference type="PROSITE" id="PS50893">
    <property type="entry name" value="ABC_TRANSPORTER_2"/>
    <property type="match status" value="1"/>
</dbReference>
<dbReference type="PANTHER" id="PTHR24221:SF430">
    <property type="entry name" value="MULTIDRUG RESISTANCE ABC TRANSPORTER ATP-BINDING_PERMEASE PROTEIN YHEH-RELATED"/>
    <property type="match status" value="1"/>
</dbReference>
<comment type="subcellular location">
    <subcellularLocation>
        <location evidence="1">Cell membrane</location>
        <topology evidence="1">Multi-pass membrane protein</topology>
    </subcellularLocation>
</comment>
<reference evidence="12 14" key="1">
    <citation type="submission" date="2015-07" db="EMBL/GenBank/DDBJ databases">
        <title>Fjat-14205 dsm 2895.</title>
        <authorList>
            <person name="Liu B."/>
            <person name="Wang J."/>
            <person name="Zhu Y."/>
            <person name="Liu G."/>
            <person name="Chen Q."/>
            <person name="Chen Z."/>
            <person name="Lan J."/>
            <person name="Che J."/>
            <person name="Ge C."/>
            <person name="Shi H."/>
            <person name="Pan Z."/>
            <person name="Liu X."/>
        </authorList>
    </citation>
    <scope>NUCLEOTIDE SEQUENCE [LARGE SCALE GENOMIC DNA]</scope>
    <source>
        <strain evidence="12 14">DSM 2895</strain>
    </source>
</reference>
<dbReference type="Gene3D" id="3.40.50.300">
    <property type="entry name" value="P-loop containing nucleotide triphosphate hydrolases"/>
    <property type="match status" value="1"/>
</dbReference>
<dbReference type="FunFam" id="3.40.50.300:FF:000221">
    <property type="entry name" value="Multidrug ABC transporter ATP-binding protein"/>
    <property type="match status" value="1"/>
</dbReference>
<evidence type="ECO:0000256" key="3">
    <source>
        <dbReference type="ARBA" id="ARBA00022475"/>
    </source>
</evidence>
<evidence type="ECO:0000313" key="13">
    <source>
        <dbReference type="EMBL" id="SDI74363.1"/>
    </source>
</evidence>
<dbReference type="EMBL" id="FNED01000007">
    <property type="protein sequence ID" value="SDI74363.1"/>
    <property type="molecule type" value="Genomic_DNA"/>
</dbReference>
<evidence type="ECO:0000313" key="14">
    <source>
        <dbReference type="Proteomes" id="UP000037269"/>
    </source>
</evidence>
<evidence type="ECO:0000259" key="11">
    <source>
        <dbReference type="PROSITE" id="PS50929"/>
    </source>
</evidence>
<dbReference type="Pfam" id="PF00005">
    <property type="entry name" value="ABC_tran"/>
    <property type="match status" value="1"/>
</dbReference>
<keyword evidence="8 9" id="KW-0472">Membrane</keyword>
<keyword evidence="7 9" id="KW-1133">Transmembrane helix</keyword>
<evidence type="ECO:0000256" key="1">
    <source>
        <dbReference type="ARBA" id="ARBA00004651"/>
    </source>
</evidence>
<dbReference type="GO" id="GO:0016887">
    <property type="term" value="F:ATP hydrolysis activity"/>
    <property type="evidence" value="ECO:0007669"/>
    <property type="project" value="InterPro"/>
</dbReference>
<dbReference type="OrthoDB" id="9770415at2"/>
<dbReference type="STRING" id="47500.AF333_12475"/>
<sequence length="694" mass="78029">MRNPNSTLRRLLGYTTPHRLSITIALLLLIVATAAELAGPFIAKRAIDVHILGIEKPWRVYAKGTAPTGTPQVEHADRIWIREEWLTRNGHKFDITGGEKRQILEVNRTYYALPTVTPFEGERTISERDGKTELTITLGDKQVSYPVEAIAPADVRAFYAPEIRPLTQLVLLYIGLLLIAGILQYIQALSLQSTAHRIIRQIRVDIFSHLQNLSIAFFDRTPTGHIISRVTNDTEAVRELFVSIMAIFVQNIVYMIGILVALFILQPELALLCIGLLPLIAVIIALFRRYSSRIYGEIRSRLSEMNGMLNEMIQGMGIVQAFRREQAVQKEFTTVNETYFRARFREVKLDGLLLRPAVDVISNLMLALVIWYFGSQSMHNAISFGVLYAYVDYLSRFFEPINTIMERLSTMQQSLTSAERVFEVMDEPAPVCDKQDSGSQGAVSRLSGNVVFDNVSFAYRDDHRVLHNISFSAQPGQTIGIVGHTGSGKSSLINLLLGFYEPQRGTIYIDGRKMEDYPLQELRRQMALVMQDPFIFTGDISFNIRLHETTGISDTDVQTAASAVQAASFIEGLSHGYKEPVIERGGNFSSGERQLLSFARAMAFNPAILILDEATASIDSETEARIQQGLRELAKGRTTFIIAHRLSTIKDADLILVLHQGRIVERGTHEELLRAKGRYYVMYQLQQGGKVKNK</sequence>
<dbReference type="CDD" id="cd18544">
    <property type="entry name" value="ABC_6TM_TmrA_like"/>
    <property type="match status" value="1"/>
</dbReference>
<dbReference type="InterPro" id="IPR027417">
    <property type="entry name" value="P-loop_NTPase"/>
</dbReference>
<proteinExistence type="predicted"/>
<keyword evidence="6 13" id="KW-0067">ATP-binding</keyword>
<dbReference type="InterPro" id="IPR039421">
    <property type="entry name" value="Type_1_exporter"/>
</dbReference>
<evidence type="ECO:0000313" key="15">
    <source>
        <dbReference type="Proteomes" id="UP000182836"/>
    </source>
</evidence>
<dbReference type="InterPro" id="IPR003593">
    <property type="entry name" value="AAA+_ATPase"/>
</dbReference>
<reference evidence="13 15" key="2">
    <citation type="submission" date="2016-10" db="EMBL/GenBank/DDBJ databases">
        <authorList>
            <person name="de Groot N.N."/>
        </authorList>
    </citation>
    <scope>NUCLEOTIDE SEQUENCE [LARGE SCALE GENOMIC DNA]</scope>
    <source>
        <strain evidence="13 15">DSM 2895</strain>
    </source>
</reference>
<feature type="domain" description="ABC transmembrane type-1" evidence="11">
    <location>
        <begin position="24"/>
        <end position="413"/>
    </location>
</feature>
<dbReference type="InterPro" id="IPR003439">
    <property type="entry name" value="ABC_transporter-like_ATP-bd"/>
</dbReference>
<evidence type="ECO:0000259" key="10">
    <source>
        <dbReference type="PROSITE" id="PS50893"/>
    </source>
</evidence>
<feature type="transmembrane region" description="Helical" evidence="9">
    <location>
        <begin position="170"/>
        <end position="191"/>
    </location>
</feature>
<dbReference type="GO" id="GO:0140359">
    <property type="term" value="F:ABC-type transporter activity"/>
    <property type="evidence" value="ECO:0007669"/>
    <property type="project" value="InterPro"/>
</dbReference>
<keyword evidence="2" id="KW-0813">Transport</keyword>
<evidence type="ECO:0000256" key="6">
    <source>
        <dbReference type="ARBA" id="ARBA00022840"/>
    </source>
</evidence>
<evidence type="ECO:0000256" key="2">
    <source>
        <dbReference type="ARBA" id="ARBA00022448"/>
    </source>
</evidence>
<dbReference type="Proteomes" id="UP000037269">
    <property type="component" value="Unassembled WGS sequence"/>
</dbReference>
<keyword evidence="3" id="KW-1003">Cell membrane</keyword>
<dbReference type="GO" id="GO:0005524">
    <property type="term" value="F:ATP binding"/>
    <property type="evidence" value="ECO:0007669"/>
    <property type="project" value="UniProtKB-KW"/>
</dbReference>